<evidence type="ECO:0000256" key="2">
    <source>
        <dbReference type="SAM" id="SignalP"/>
    </source>
</evidence>
<evidence type="ECO:0000313" key="4">
    <source>
        <dbReference type="Proteomes" id="UP000003786"/>
    </source>
</evidence>
<dbReference type="GeneID" id="20715886"/>
<gene>
    <name evidence="3" type="ORF">TOT_030000731</name>
</gene>
<feature type="chain" id="PRO_5003778841" evidence="2">
    <location>
        <begin position="26"/>
        <end position="536"/>
    </location>
</feature>
<dbReference type="RefSeq" id="XP_009691770.1">
    <property type="nucleotide sequence ID" value="XM_009693475.1"/>
</dbReference>
<sequence length="536" mass="63087">MKKVKVFHSFILVYVFNYLSYPVYSNPTEKSRDEKVEYVEADIKNIDTTKFHISTFPDYPEVRIIAPIINNVIKLITINGHTLWEITTHSRCLNFLTFSTSSDKIFIVLHTSYDEYKYFTNLVYDPTETSNPGTSGVESIPQKSTYMGITPFIIALNREFGRYNEYEKEIWGTKLSIEDIFDKWYFKYSSKNIRLCNIRGRTTLKYEKYEPNDCERFLMVTDKRVTVWSSKEDSDSQLQPCKKVEVYRDLYQIKLMRLTLARGSSLHFKYNQENNKWNQCEQTDFEETLSDIGFTESKANSEDSDQSGLATNTKSNLPSNSDGNTDQESGKAAVGLATSSIDSHGLYPGITRLDIAEIDPKDYHFIKNRLSSYRILTIIPKKKRYINEITFRGNKLYPVKSDDYKIIFMKQMNAYYIEILLRDRDTNYVCYYCDTILNQQYWYHYYQFIFYQQILVEAEKYDVQSCITYNHFNLLDELIKTGDPTNTNKFSHTFPFNNVNKEKTTGVKKKYLNTTFLSLYDCLKMEMKYYISLGNK</sequence>
<organism evidence="3 4">
    <name type="scientific">Theileria orientalis strain Shintoku</name>
    <dbReference type="NCBI Taxonomy" id="869250"/>
    <lineage>
        <taxon>Eukaryota</taxon>
        <taxon>Sar</taxon>
        <taxon>Alveolata</taxon>
        <taxon>Apicomplexa</taxon>
        <taxon>Aconoidasida</taxon>
        <taxon>Piroplasmida</taxon>
        <taxon>Theileriidae</taxon>
        <taxon>Theileria</taxon>
    </lineage>
</organism>
<dbReference type="KEGG" id="tot:TOT_030000731"/>
<name>J4DPX6_THEOR</name>
<dbReference type="Proteomes" id="UP000003786">
    <property type="component" value="Chromosome 3"/>
</dbReference>
<feature type="compositionally biased region" description="Polar residues" evidence="1">
    <location>
        <begin position="306"/>
        <end position="327"/>
    </location>
</feature>
<dbReference type="AlphaFoldDB" id="J4DPX6"/>
<accession>J4DPX6</accession>
<proteinExistence type="predicted"/>
<evidence type="ECO:0000256" key="1">
    <source>
        <dbReference type="SAM" id="MobiDB-lite"/>
    </source>
</evidence>
<evidence type="ECO:0000313" key="3">
    <source>
        <dbReference type="EMBL" id="BAM41469.1"/>
    </source>
</evidence>
<reference evidence="3 4" key="1">
    <citation type="journal article" date="2012" name="MBio">
        <title>Comparative genome analysis of three eukaryotic parasites with differing abilities to transform leukocytes reveals key mediators of Theileria-induced leukocyte transformation.</title>
        <authorList>
            <person name="Hayashida K."/>
            <person name="Hara Y."/>
            <person name="Abe T."/>
            <person name="Yamasaki C."/>
            <person name="Toyoda A."/>
            <person name="Kosuge T."/>
            <person name="Suzuki Y."/>
            <person name="Sato Y."/>
            <person name="Kawashima S."/>
            <person name="Katayama T."/>
            <person name="Wakaguri H."/>
            <person name="Inoue N."/>
            <person name="Homma K."/>
            <person name="Tada-Umezaki M."/>
            <person name="Yagi Y."/>
            <person name="Fujii Y."/>
            <person name="Habara T."/>
            <person name="Kanehisa M."/>
            <person name="Watanabe H."/>
            <person name="Ito K."/>
            <person name="Gojobori T."/>
            <person name="Sugawara H."/>
            <person name="Imanishi T."/>
            <person name="Weir W."/>
            <person name="Gardner M."/>
            <person name="Pain A."/>
            <person name="Shiels B."/>
            <person name="Hattori M."/>
            <person name="Nene V."/>
            <person name="Sugimoto C."/>
        </authorList>
    </citation>
    <scope>NUCLEOTIDE SEQUENCE [LARGE SCALE GENOMIC DNA]</scope>
    <source>
        <strain evidence="3 4">Shintoku</strain>
    </source>
</reference>
<feature type="region of interest" description="Disordered" evidence="1">
    <location>
        <begin position="297"/>
        <end position="332"/>
    </location>
</feature>
<dbReference type="EMBL" id="AP011948">
    <property type="protein sequence ID" value="BAM41469.1"/>
    <property type="molecule type" value="Genomic_DNA"/>
</dbReference>
<keyword evidence="2" id="KW-0732">Signal</keyword>
<dbReference type="eggNOG" id="ENOG502QQ7T">
    <property type="taxonomic scope" value="Eukaryota"/>
</dbReference>
<feature type="signal peptide" evidence="2">
    <location>
        <begin position="1"/>
        <end position="25"/>
    </location>
</feature>
<dbReference type="STRING" id="869250.J4DPX6"/>
<dbReference type="VEuPathDB" id="PiroplasmaDB:TOT_030000731"/>
<keyword evidence="4" id="KW-1185">Reference proteome</keyword>
<protein>
    <submittedName>
        <fullName evidence="3">Uncharacterized protein</fullName>
    </submittedName>
</protein>